<dbReference type="GeneID" id="63827121"/>
<evidence type="ECO:0000313" key="3">
    <source>
        <dbReference type="Proteomes" id="UP000076871"/>
    </source>
</evidence>
<dbReference type="EMBL" id="KV427672">
    <property type="protein sequence ID" value="KZT00967.1"/>
    <property type="molecule type" value="Genomic_DNA"/>
</dbReference>
<dbReference type="InterPro" id="IPR000772">
    <property type="entry name" value="Ricin_B_lectin"/>
</dbReference>
<gene>
    <name evidence="2" type="ORF">LAESUDRAFT_731685</name>
</gene>
<accession>A0A165BFU0</accession>
<proteinExistence type="predicted"/>
<name>A0A165BFU0_9APHY</name>
<sequence length="137" mass="15073">MAIESNTYTIQNAYTHGYITLANANEGTPLTAGSSDSDANAQWKVTVVGNARYKIESIKYSSKFANTGYPGQLQDVVVSKSNVQEFKIVETTTSGQYNIVLTNNDLFWGFDNGEIGTPVTLRQYPTDASNKWIFAKV</sequence>
<dbReference type="Proteomes" id="UP000076871">
    <property type="component" value="Unassembled WGS sequence"/>
</dbReference>
<evidence type="ECO:0000313" key="2">
    <source>
        <dbReference type="EMBL" id="KZT00967.1"/>
    </source>
</evidence>
<dbReference type="InParanoid" id="A0A165BFU0"/>
<dbReference type="RefSeq" id="XP_040758707.1">
    <property type="nucleotide sequence ID" value="XM_040910092.1"/>
</dbReference>
<dbReference type="AlphaFoldDB" id="A0A165BFU0"/>
<dbReference type="OrthoDB" id="3266227at2759"/>
<reference evidence="2 3" key="1">
    <citation type="journal article" date="2016" name="Mol. Biol. Evol.">
        <title>Comparative Genomics of Early-Diverging Mushroom-Forming Fungi Provides Insights into the Origins of Lignocellulose Decay Capabilities.</title>
        <authorList>
            <person name="Nagy L.G."/>
            <person name="Riley R."/>
            <person name="Tritt A."/>
            <person name="Adam C."/>
            <person name="Daum C."/>
            <person name="Floudas D."/>
            <person name="Sun H."/>
            <person name="Yadav J.S."/>
            <person name="Pangilinan J."/>
            <person name="Larsson K.H."/>
            <person name="Matsuura K."/>
            <person name="Barry K."/>
            <person name="Labutti K."/>
            <person name="Kuo R."/>
            <person name="Ohm R.A."/>
            <person name="Bhattacharya S.S."/>
            <person name="Shirouzu T."/>
            <person name="Yoshinaga Y."/>
            <person name="Martin F.M."/>
            <person name="Grigoriev I.V."/>
            <person name="Hibbett D.S."/>
        </authorList>
    </citation>
    <scope>NUCLEOTIDE SEQUENCE [LARGE SCALE GENOMIC DNA]</scope>
    <source>
        <strain evidence="2 3">93-53</strain>
    </source>
</reference>
<feature type="domain" description="Ricin B lectin" evidence="1">
    <location>
        <begin position="4"/>
        <end position="58"/>
    </location>
</feature>
<dbReference type="InterPro" id="IPR035992">
    <property type="entry name" value="Ricin_B-like_lectins"/>
</dbReference>
<dbReference type="SUPFAM" id="SSF50370">
    <property type="entry name" value="Ricin B-like lectins"/>
    <property type="match status" value="1"/>
</dbReference>
<keyword evidence="3" id="KW-1185">Reference proteome</keyword>
<dbReference type="STRING" id="1314785.A0A165BFU0"/>
<dbReference type="Pfam" id="PF14200">
    <property type="entry name" value="RicinB_lectin_2"/>
    <property type="match status" value="1"/>
</dbReference>
<protein>
    <recommendedName>
        <fullName evidence="1">Ricin B lectin domain-containing protein</fullName>
    </recommendedName>
</protein>
<dbReference type="Gene3D" id="2.80.10.50">
    <property type="match status" value="1"/>
</dbReference>
<organism evidence="2 3">
    <name type="scientific">Laetiporus sulphureus 93-53</name>
    <dbReference type="NCBI Taxonomy" id="1314785"/>
    <lineage>
        <taxon>Eukaryota</taxon>
        <taxon>Fungi</taxon>
        <taxon>Dikarya</taxon>
        <taxon>Basidiomycota</taxon>
        <taxon>Agaricomycotina</taxon>
        <taxon>Agaricomycetes</taxon>
        <taxon>Polyporales</taxon>
        <taxon>Laetiporus</taxon>
    </lineage>
</organism>
<evidence type="ECO:0000259" key="1">
    <source>
        <dbReference type="Pfam" id="PF14200"/>
    </source>
</evidence>